<evidence type="ECO:0000313" key="8">
    <source>
        <dbReference type="EMBL" id="MBU9723477.1"/>
    </source>
</evidence>
<feature type="transmembrane region" description="Helical" evidence="6">
    <location>
        <begin position="14"/>
        <end position="34"/>
    </location>
</feature>
<sequence>MGDDVRYVGFWRRYLAFLIDNIFSTTLSIVAVLLSPADETVITFVLLIVVLIVFTYHIVMPSASLQATFGKYILGMKIVGLNGERITIWRSMGRLFSQFISSIMYVGYIMIAFMEKKTGLHDLIASTYVVMRD</sequence>
<evidence type="ECO:0000313" key="9">
    <source>
        <dbReference type="Proteomes" id="UP000790580"/>
    </source>
</evidence>
<comment type="subcellular location">
    <subcellularLocation>
        <location evidence="1">Cell membrane</location>
        <topology evidence="1">Multi-pass membrane protein</topology>
    </subcellularLocation>
</comment>
<evidence type="ECO:0000256" key="4">
    <source>
        <dbReference type="ARBA" id="ARBA00022989"/>
    </source>
</evidence>
<dbReference type="InterPro" id="IPR051791">
    <property type="entry name" value="Pra-immunoreactive"/>
</dbReference>
<dbReference type="RefSeq" id="WP_088073391.1">
    <property type="nucleotide sequence ID" value="NZ_JAHQCR010000077.1"/>
</dbReference>
<keyword evidence="5 6" id="KW-0472">Membrane</keyword>
<evidence type="ECO:0000256" key="5">
    <source>
        <dbReference type="ARBA" id="ARBA00023136"/>
    </source>
</evidence>
<name>A0ABS6K1W9_9BACI</name>
<proteinExistence type="predicted"/>
<feature type="transmembrane region" description="Helical" evidence="6">
    <location>
        <begin position="95"/>
        <end position="114"/>
    </location>
</feature>
<gene>
    <name evidence="8" type="ORF">KS407_18835</name>
</gene>
<evidence type="ECO:0000256" key="3">
    <source>
        <dbReference type="ARBA" id="ARBA00022692"/>
    </source>
</evidence>
<evidence type="ECO:0000256" key="2">
    <source>
        <dbReference type="ARBA" id="ARBA00022475"/>
    </source>
</evidence>
<keyword evidence="2" id="KW-1003">Cell membrane</keyword>
<evidence type="ECO:0000256" key="6">
    <source>
        <dbReference type="SAM" id="Phobius"/>
    </source>
</evidence>
<evidence type="ECO:0000259" key="7">
    <source>
        <dbReference type="Pfam" id="PF06271"/>
    </source>
</evidence>
<keyword evidence="4 6" id="KW-1133">Transmembrane helix</keyword>
<comment type="caution">
    <text evidence="8">The sequence shown here is derived from an EMBL/GenBank/DDBJ whole genome shotgun (WGS) entry which is preliminary data.</text>
</comment>
<keyword evidence="3 6" id="KW-0812">Transmembrane</keyword>
<dbReference type="Proteomes" id="UP000790580">
    <property type="component" value="Unassembled WGS sequence"/>
</dbReference>
<dbReference type="EMBL" id="JAHQCR010000077">
    <property type="protein sequence ID" value="MBU9723477.1"/>
    <property type="molecule type" value="Genomic_DNA"/>
</dbReference>
<dbReference type="PANTHER" id="PTHR36115:SF9">
    <property type="entry name" value="LMO1584 PROTEIN"/>
    <property type="match status" value="1"/>
</dbReference>
<feature type="domain" description="RDD" evidence="7">
    <location>
        <begin position="7"/>
        <end position="125"/>
    </location>
</feature>
<dbReference type="PANTHER" id="PTHR36115">
    <property type="entry name" value="PROLINE-RICH ANTIGEN HOMOLOG-RELATED"/>
    <property type="match status" value="1"/>
</dbReference>
<evidence type="ECO:0000256" key="1">
    <source>
        <dbReference type="ARBA" id="ARBA00004651"/>
    </source>
</evidence>
<accession>A0ABS6K1W9</accession>
<reference evidence="8 9" key="1">
    <citation type="submission" date="2021-06" db="EMBL/GenBank/DDBJ databases">
        <title>Bacillus sp. RD4P76, an endophyte from a halophyte.</title>
        <authorList>
            <person name="Sun J.-Q."/>
        </authorList>
    </citation>
    <scope>NUCLEOTIDE SEQUENCE [LARGE SCALE GENOMIC DNA]</scope>
    <source>
        <strain evidence="8 9">JCM 17098</strain>
    </source>
</reference>
<dbReference type="Pfam" id="PF06271">
    <property type="entry name" value="RDD"/>
    <property type="match status" value="1"/>
</dbReference>
<organism evidence="8 9">
    <name type="scientific">Evansella alkalicola</name>
    <dbReference type="NCBI Taxonomy" id="745819"/>
    <lineage>
        <taxon>Bacteria</taxon>
        <taxon>Bacillati</taxon>
        <taxon>Bacillota</taxon>
        <taxon>Bacilli</taxon>
        <taxon>Bacillales</taxon>
        <taxon>Bacillaceae</taxon>
        <taxon>Evansella</taxon>
    </lineage>
</organism>
<dbReference type="InterPro" id="IPR010432">
    <property type="entry name" value="RDD"/>
</dbReference>
<protein>
    <submittedName>
        <fullName evidence="8">RDD family protein</fullName>
    </submittedName>
</protein>
<feature type="transmembrane region" description="Helical" evidence="6">
    <location>
        <begin position="40"/>
        <end position="59"/>
    </location>
</feature>
<keyword evidence="9" id="KW-1185">Reference proteome</keyword>